<comment type="caution">
    <text evidence="1">The sequence shown here is derived from an EMBL/GenBank/DDBJ whole genome shotgun (WGS) entry which is preliminary data.</text>
</comment>
<organism evidence="1 2">
    <name type="scientific">Ameyamaea chiangmaiensis</name>
    <dbReference type="NCBI Taxonomy" id="442969"/>
    <lineage>
        <taxon>Bacteria</taxon>
        <taxon>Pseudomonadati</taxon>
        <taxon>Pseudomonadota</taxon>
        <taxon>Alphaproteobacteria</taxon>
        <taxon>Acetobacterales</taxon>
        <taxon>Acetobacteraceae</taxon>
        <taxon>Ameyamaea</taxon>
    </lineage>
</organism>
<name>A0A850P8J5_9PROT</name>
<evidence type="ECO:0000313" key="2">
    <source>
        <dbReference type="Proteomes" id="UP000585665"/>
    </source>
</evidence>
<evidence type="ECO:0000313" key="1">
    <source>
        <dbReference type="EMBL" id="NVN39303.1"/>
    </source>
</evidence>
<accession>A0A850P8J5</accession>
<keyword evidence="2" id="KW-1185">Reference proteome</keyword>
<sequence length="120" mass="12587">MTTLAHMCGADLSLDAAGGLGMSSAAQETREMILRRLCTGSGDYIWQIQYGAGLPAMIGEPVDLSKIKSLVQSQILMEEGVDLFSLTDVSISQDNVGGVYCTISYSTASSAAQTITVKSS</sequence>
<proteinExistence type="predicted"/>
<dbReference type="RefSeq" id="WP_176612321.1">
    <property type="nucleotide sequence ID" value="NZ_JABXXR010000006.1"/>
</dbReference>
<gene>
    <name evidence="1" type="ORF">HUK82_01810</name>
</gene>
<reference evidence="1 2" key="1">
    <citation type="submission" date="2020-06" db="EMBL/GenBank/DDBJ databases">
        <title>Description of novel acetic acid bacteria.</title>
        <authorList>
            <person name="Sombolestani A."/>
        </authorList>
    </citation>
    <scope>NUCLEOTIDE SEQUENCE [LARGE SCALE GENOMIC DNA]</scope>
    <source>
        <strain evidence="1 2">LMG 27010</strain>
    </source>
</reference>
<dbReference type="Proteomes" id="UP000585665">
    <property type="component" value="Unassembled WGS sequence"/>
</dbReference>
<dbReference type="AlphaFoldDB" id="A0A850P8J5"/>
<dbReference type="EMBL" id="JABXXR010000006">
    <property type="protein sequence ID" value="NVN39303.1"/>
    <property type="molecule type" value="Genomic_DNA"/>
</dbReference>
<protein>
    <submittedName>
        <fullName evidence="1">Phage tail protein</fullName>
    </submittedName>
</protein>
<dbReference type="Gene3D" id="3.10.450.40">
    <property type="match status" value="1"/>
</dbReference>
<dbReference type="SUPFAM" id="SSF160719">
    <property type="entry name" value="gpW/gp25-like"/>
    <property type="match status" value="1"/>
</dbReference>